<dbReference type="AlphaFoldDB" id="A0A2G2VTY7"/>
<name>A0A2G2VTY7_CAPBA</name>
<dbReference type="STRING" id="33114.A0A2G2VTY7"/>
<sequence length="266" mass="30671">MDPAVIIWYIWKERDQCCFDGISTPVHLLKARVLMDMFCLEQTVLLEGECDAEYASVNVSCPNFIKENSFFRNAALVTYDVCEKEEDNEKSSSRPPKERPTRLNRVTTRNRSHSSSPATNHKRYSRIGRYLKDTGNAMSYKSLNELEFEEVKGFMDLGFIFRRGHISKNLVSVLPGLQKLEIVMSKDEDKICEDSEAMHIDGIVAEVEEDDKREIVRPYLSEAWLIKRPDSPLLNMKIPRISAASDMKKHLRYWAKTVANVVLQES</sequence>
<feature type="compositionally biased region" description="Basic and acidic residues" evidence="1">
    <location>
        <begin position="87"/>
        <end position="101"/>
    </location>
</feature>
<evidence type="ECO:0000313" key="2">
    <source>
        <dbReference type="EMBL" id="PHT36422.1"/>
    </source>
</evidence>
<dbReference type="OrthoDB" id="1918258at2759"/>
<accession>A0A2G2VTY7</accession>
<evidence type="ECO:0000313" key="3">
    <source>
        <dbReference type="Proteomes" id="UP000224567"/>
    </source>
</evidence>
<gene>
    <name evidence="2" type="ORF">CQW23_24122</name>
</gene>
<reference evidence="2 3" key="1">
    <citation type="journal article" date="2017" name="Genome Biol.">
        <title>New reference genome sequences of hot pepper reveal the massive evolution of plant disease-resistance genes by retroduplication.</title>
        <authorList>
            <person name="Kim S."/>
            <person name="Park J."/>
            <person name="Yeom S.I."/>
            <person name="Kim Y.M."/>
            <person name="Seo E."/>
            <person name="Kim K.T."/>
            <person name="Kim M.S."/>
            <person name="Lee J.M."/>
            <person name="Cheong K."/>
            <person name="Shin H.S."/>
            <person name="Kim S.B."/>
            <person name="Han K."/>
            <person name="Lee J."/>
            <person name="Park M."/>
            <person name="Lee H.A."/>
            <person name="Lee H.Y."/>
            <person name="Lee Y."/>
            <person name="Oh S."/>
            <person name="Lee J.H."/>
            <person name="Choi E."/>
            <person name="Choi E."/>
            <person name="Lee S.E."/>
            <person name="Jeon J."/>
            <person name="Kim H."/>
            <person name="Choi G."/>
            <person name="Song H."/>
            <person name="Lee J."/>
            <person name="Lee S.C."/>
            <person name="Kwon J.K."/>
            <person name="Lee H.Y."/>
            <person name="Koo N."/>
            <person name="Hong Y."/>
            <person name="Kim R.W."/>
            <person name="Kang W.H."/>
            <person name="Huh J.H."/>
            <person name="Kang B.C."/>
            <person name="Yang T.J."/>
            <person name="Lee Y.H."/>
            <person name="Bennetzen J.L."/>
            <person name="Choi D."/>
        </authorList>
    </citation>
    <scope>NUCLEOTIDE SEQUENCE [LARGE SCALE GENOMIC DNA]</scope>
    <source>
        <strain evidence="3">cv. PBC81</strain>
    </source>
</reference>
<organism evidence="2 3">
    <name type="scientific">Capsicum baccatum</name>
    <name type="common">Peruvian pepper</name>
    <dbReference type="NCBI Taxonomy" id="33114"/>
    <lineage>
        <taxon>Eukaryota</taxon>
        <taxon>Viridiplantae</taxon>
        <taxon>Streptophyta</taxon>
        <taxon>Embryophyta</taxon>
        <taxon>Tracheophyta</taxon>
        <taxon>Spermatophyta</taxon>
        <taxon>Magnoliopsida</taxon>
        <taxon>eudicotyledons</taxon>
        <taxon>Gunneridae</taxon>
        <taxon>Pentapetalae</taxon>
        <taxon>asterids</taxon>
        <taxon>lamiids</taxon>
        <taxon>Solanales</taxon>
        <taxon>Solanaceae</taxon>
        <taxon>Solanoideae</taxon>
        <taxon>Capsiceae</taxon>
        <taxon>Capsicum</taxon>
    </lineage>
</organism>
<proteinExistence type="predicted"/>
<dbReference type="EMBL" id="MLFT02000010">
    <property type="protein sequence ID" value="PHT36422.1"/>
    <property type="molecule type" value="Genomic_DNA"/>
</dbReference>
<protein>
    <submittedName>
        <fullName evidence="2">Uncharacterized protein</fullName>
    </submittedName>
</protein>
<comment type="caution">
    <text evidence="2">The sequence shown here is derived from an EMBL/GenBank/DDBJ whole genome shotgun (WGS) entry which is preliminary data.</text>
</comment>
<keyword evidence="3" id="KW-1185">Reference proteome</keyword>
<feature type="compositionally biased region" description="Polar residues" evidence="1">
    <location>
        <begin position="104"/>
        <end position="119"/>
    </location>
</feature>
<dbReference type="PANTHER" id="PTHR33785">
    <property type="entry name" value="OS06G0550800 PROTEIN"/>
    <property type="match status" value="1"/>
</dbReference>
<reference evidence="3" key="2">
    <citation type="journal article" date="2017" name="J. Anim. Genet.">
        <title>Multiple reference genome sequences of hot pepper reveal the massive evolution of plant disease resistance genes by retroduplication.</title>
        <authorList>
            <person name="Kim S."/>
            <person name="Park J."/>
            <person name="Yeom S.-I."/>
            <person name="Kim Y.-M."/>
            <person name="Seo E."/>
            <person name="Kim K.-T."/>
            <person name="Kim M.-S."/>
            <person name="Lee J.M."/>
            <person name="Cheong K."/>
            <person name="Shin H.-S."/>
            <person name="Kim S.-B."/>
            <person name="Han K."/>
            <person name="Lee J."/>
            <person name="Park M."/>
            <person name="Lee H.-A."/>
            <person name="Lee H.-Y."/>
            <person name="Lee Y."/>
            <person name="Oh S."/>
            <person name="Lee J.H."/>
            <person name="Choi E."/>
            <person name="Choi E."/>
            <person name="Lee S.E."/>
            <person name="Jeon J."/>
            <person name="Kim H."/>
            <person name="Choi G."/>
            <person name="Song H."/>
            <person name="Lee J."/>
            <person name="Lee S.-C."/>
            <person name="Kwon J.-K."/>
            <person name="Lee H.-Y."/>
            <person name="Koo N."/>
            <person name="Hong Y."/>
            <person name="Kim R.W."/>
            <person name="Kang W.-H."/>
            <person name="Huh J.H."/>
            <person name="Kang B.-C."/>
            <person name="Yang T.-J."/>
            <person name="Lee Y.-H."/>
            <person name="Bennetzen J.L."/>
            <person name="Choi D."/>
        </authorList>
    </citation>
    <scope>NUCLEOTIDE SEQUENCE [LARGE SCALE GENOMIC DNA]</scope>
    <source>
        <strain evidence="3">cv. PBC81</strain>
    </source>
</reference>
<dbReference type="PANTHER" id="PTHR33785:SF2">
    <property type="entry name" value="DUF1685 DOMAIN-CONTAINING PROTEIN"/>
    <property type="match status" value="1"/>
</dbReference>
<feature type="region of interest" description="Disordered" evidence="1">
    <location>
        <begin position="87"/>
        <end position="121"/>
    </location>
</feature>
<dbReference type="Proteomes" id="UP000224567">
    <property type="component" value="Unassembled WGS sequence"/>
</dbReference>
<evidence type="ECO:0000256" key="1">
    <source>
        <dbReference type="SAM" id="MobiDB-lite"/>
    </source>
</evidence>